<dbReference type="GO" id="GO:0009289">
    <property type="term" value="C:pilus"/>
    <property type="evidence" value="ECO:0007669"/>
    <property type="project" value="UniProtKB-SubCell"/>
</dbReference>
<dbReference type="EMBL" id="CP123504">
    <property type="protein sequence ID" value="WGM03012.1"/>
    <property type="molecule type" value="Genomic_DNA"/>
</dbReference>
<dbReference type="InterPro" id="IPR000259">
    <property type="entry name" value="Adhesion_dom_fimbrial"/>
</dbReference>
<accession>A0AA95GQA3</accession>
<dbReference type="InterPro" id="IPR008966">
    <property type="entry name" value="Adhesion_dom_sf"/>
</dbReference>
<evidence type="ECO:0000313" key="9">
    <source>
        <dbReference type="Proteomes" id="UP001177595"/>
    </source>
</evidence>
<evidence type="ECO:0000256" key="2">
    <source>
        <dbReference type="ARBA" id="ARBA00006671"/>
    </source>
</evidence>
<protein>
    <submittedName>
        <fullName evidence="8">Fimbrial protein</fullName>
    </submittedName>
</protein>
<dbReference type="SUPFAM" id="SSF49401">
    <property type="entry name" value="Bacterial adhesins"/>
    <property type="match status" value="1"/>
</dbReference>
<dbReference type="InterPro" id="IPR050263">
    <property type="entry name" value="Bact_Fimbrial_Adh_Pro"/>
</dbReference>
<dbReference type="Proteomes" id="UP001177597">
    <property type="component" value="Chromosome"/>
</dbReference>
<gene>
    <name evidence="7" type="ORF">QE207_10745</name>
    <name evidence="8" type="ORF">QE210_08095</name>
</gene>
<evidence type="ECO:0000256" key="3">
    <source>
        <dbReference type="ARBA" id="ARBA00022729"/>
    </source>
</evidence>
<dbReference type="PANTHER" id="PTHR33420">
    <property type="entry name" value="FIMBRIAL SUBUNIT ELFA-RELATED"/>
    <property type="match status" value="1"/>
</dbReference>
<feature type="chain" id="PRO_5041590670" evidence="5">
    <location>
        <begin position="23"/>
        <end position="173"/>
    </location>
</feature>
<dbReference type="PANTHER" id="PTHR33420:SF3">
    <property type="entry name" value="FIMBRIAL SUBUNIT ELFA"/>
    <property type="match status" value="1"/>
</dbReference>
<dbReference type="RefSeq" id="WP_280626114.1">
    <property type="nucleotide sequence ID" value="NZ_CP123498.1"/>
</dbReference>
<keyword evidence="3 5" id="KW-0732">Signal</keyword>
<sequence>MYNLLMASLLLMFSLFQFSVHAWDGNIKFTGEIIQSSCTFKALTKDQTVSLGTVATNSFKKAHDTASPTAFNIEINNCPHNSQEVFVIFDGVKDEINNELLAIKEGNGYATGVAIGIYNNDSERHIPINNKTNVYSITDKLASLKFIAKYVATENIVLPGRVEANAHFTLVYN</sequence>
<dbReference type="AlphaFoldDB" id="A0AA95GQA3"/>
<dbReference type="GO" id="GO:0043709">
    <property type="term" value="P:cell adhesion involved in single-species biofilm formation"/>
    <property type="evidence" value="ECO:0007669"/>
    <property type="project" value="TreeGrafter"/>
</dbReference>
<organism evidence="8 9">
    <name type="scientific">Arsenophonus nasoniae</name>
    <name type="common">son-killer infecting Nasonia vitripennis</name>
    <dbReference type="NCBI Taxonomy" id="638"/>
    <lineage>
        <taxon>Bacteria</taxon>
        <taxon>Pseudomonadati</taxon>
        <taxon>Pseudomonadota</taxon>
        <taxon>Gammaproteobacteria</taxon>
        <taxon>Enterobacterales</taxon>
        <taxon>Morganellaceae</taxon>
        <taxon>Arsenophonus</taxon>
    </lineage>
</organism>
<evidence type="ECO:0000313" key="7">
    <source>
        <dbReference type="EMBL" id="WGL94220.1"/>
    </source>
</evidence>
<dbReference type="Proteomes" id="UP001177595">
    <property type="component" value="Chromosome"/>
</dbReference>
<name>A0AA95GQA3_9GAMM</name>
<comment type="subcellular location">
    <subcellularLocation>
        <location evidence="1">Fimbrium</location>
    </subcellularLocation>
</comment>
<proteinExistence type="inferred from homology"/>
<keyword evidence="4" id="KW-0281">Fimbrium</keyword>
<evidence type="ECO:0000256" key="4">
    <source>
        <dbReference type="ARBA" id="ARBA00023263"/>
    </source>
</evidence>
<feature type="signal peptide" evidence="5">
    <location>
        <begin position="1"/>
        <end position="22"/>
    </location>
</feature>
<feature type="domain" description="Fimbrial-type adhesion" evidence="6">
    <location>
        <begin position="27"/>
        <end position="172"/>
    </location>
</feature>
<evidence type="ECO:0000259" key="6">
    <source>
        <dbReference type="Pfam" id="PF00419"/>
    </source>
</evidence>
<dbReference type="InterPro" id="IPR036937">
    <property type="entry name" value="Adhesion_dom_fimbrial_sf"/>
</dbReference>
<dbReference type="EMBL" id="CP123498">
    <property type="protein sequence ID" value="WGL94220.1"/>
    <property type="molecule type" value="Genomic_DNA"/>
</dbReference>
<comment type="similarity">
    <text evidence="2">Belongs to the fimbrial protein family.</text>
</comment>
<dbReference type="Gene3D" id="2.60.40.1090">
    <property type="entry name" value="Fimbrial-type adhesion domain"/>
    <property type="match status" value="1"/>
</dbReference>
<evidence type="ECO:0000256" key="1">
    <source>
        <dbReference type="ARBA" id="ARBA00004561"/>
    </source>
</evidence>
<reference evidence="8" key="1">
    <citation type="submission" date="2023-04" db="EMBL/GenBank/DDBJ databases">
        <title>Genome dynamics across the evolutionary transition to endosymbiosis.</title>
        <authorList>
            <person name="Siozios S."/>
            <person name="Nadal-Jimenez P."/>
            <person name="Azagi T."/>
            <person name="Sprong H."/>
            <person name="Frost C.L."/>
            <person name="Parratt S.R."/>
            <person name="Taylor G."/>
            <person name="Brettell L."/>
            <person name="Lew K.C."/>
            <person name="Croft L."/>
            <person name="King K.C."/>
            <person name="Brockhurst M.A."/>
            <person name="Hypsa V."/>
            <person name="Novakova E."/>
            <person name="Darby A.C."/>
            <person name="Hurst G.D.D."/>
        </authorList>
    </citation>
    <scope>NUCLEOTIDE SEQUENCE</scope>
    <source>
        <strain evidence="7">AIh</strain>
        <strain evidence="8">APv</strain>
    </source>
</reference>
<evidence type="ECO:0000256" key="5">
    <source>
        <dbReference type="SAM" id="SignalP"/>
    </source>
</evidence>
<dbReference type="Pfam" id="PF00419">
    <property type="entry name" value="Fimbrial"/>
    <property type="match status" value="1"/>
</dbReference>
<evidence type="ECO:0000313" key="8">
    <source>
        <dbReference type="EMBL" id="WGM03012.1"/>
    </source>
</evidence>